<evidence type="ECO:0000313" key="2">
    <source>
        <dbReference type="EMBL" id="MFC5023804.1"/>
    </source>
</evidence>
<reference evidence="3" key="1">
    <citation type="journal article" date="2019" name="Int. J. Syst. Evol. Microbiol.">
        <title>The Global Catalogue of Microorganisms (GCM) 10K type strain sequencing project: providing services to taxonomists for standard genome sequencing and annotation.</title>
        <authorList>
            <consortium name="The Broad Institute Genomics Platform"/>
            <consortium name="The Broad Institute Genome Sequencing Center for Infectious Disease"/>
            <person name="Wu L."/>
            <person name="Ma J."/>
        </authorList>
    </citation>
    <scope>NUCLEOTIDE SEQUENCE [LARGE SCALE GENOMIC DNA]</scope>
    <source>
        <strain evidence="3">CGMCC 4.1648</strain>
    </source>
</reference>
<proteinExistence type="predicted"/>
<dbReference type="EMBL" id="JBHSJD010000013">
    <property type="protein sequence ID" value="MFC5023804.1"/>
    <property type="molecule type" value="Genomic_DNA"/>
</dbReference>
<dbReference type="Proteomes" id="UP001595829">
    <property type="component" value="Unassembled WGS sequence"/>
</dbReference>
<gene>
    <name evidence="2" type="ORF">ACFPM3_16820</name>
</gene>
<accession>A0ABV9XH55</accession>
<keyword evidence="1" id="KW-0732">Signal</keyword>
<organism evidence="2 3">
    <name type="scientific">Streptomyces coeruleoprunus</name>
    <dbReference type="NCBI Taxonomy" id="285563"/>
    <lineage>
        <taxon>Bacteria</taxon>
        <taxon>Bacillati</taxon>
        <taxon>Actinomycetota</taxon>
        <taxon>Actinomycetes</taxon>
        <taxon>Kitasatosporales</taxon>
        <taxon>Streptomycetaceae</taxon>
        <taxon>Streptomyces</taxon>
    </lineage>
</organism>
<evidence type="ECO:0000313" key="3">
    <source>
        <dbReference type="Proteomes" id="UP001595829"/>
    </source>
</evidence>
<feature type="signal peptide" evidence="1">
    <location>
        <begin position="1"/>
        <end position="33"/>
    </location>
</feature>
<feature type="chain" id="PRO_5045141950" evidence="1">
    <location>
        <begin position="34"/>
        <end position="67"/>
    </location>
</feature>
<dbReference type="RefSeq" id="WP_345687254.1">
    <property type="nucleotide sequence ID" value="NZ_BAABIT010000001.1"/>
</dbReference>
<comment type="caution">
    <text evidence="2">The sequence shown here is derived from an EMBL/GenBank/DDBJ whole genome shotgun (WGS) entry which is preliminary data.</text>
</comment>
<keyword evidence="3" id="KW-1185">Reference proteome</keyword>
<protein>
    <submittedName>
        <fullName evidence="2">Uncharacterized protein</fullName>
    </submittedName>
</protein>
<sequence length="67" mass="6869">MTRTRFAALHRPRLVGVVALAALLGGPAPAAHAEVRSAADSFGTTAPADLRSTVHTTEGVCLPTYAV</sequence>
<evidence type="ECO:0000256" key="1">
    <source>
        <dbReference type="SAM" id="SignalP"/>
    </source>
</evidence>
<name>A0ABV9XH55_9ACTN</name>